<dbReference type="Gene3D" id="3.40.50.2000">
    <property type="entry name" value="Glycogen Phosphorylase B"/>
    <property type="match status" value="2"/>
</dbReference>
<feature type="non-terminal residue" evidence="2">
    <location>
        <position position="1"/>
    </location>
</feature>
<name>X0WRK7_9ZZZZ</name>
<protein>
    <recommendedName>
        <fullName evidence="3">Glycosyl transferase family 1 domain-containing protein</fullName>
    </recommendedName>
</protein>
<dbReference type="SUPFAM" id="SSF102114">
    <property type="entry name" value="Radical SAM enzymes"/>
    <property type="match status" value="1"/>
</dbReference>
<organism evidence="2">
    <name type="scientific">marine sediment metagenome</name>
    <dbReference type="NCBI Taxonomy" id="412755"/>
    <lineage>
        <taxon>unclassified sequences</taxon>
        <taxon>metagenomes</taxon>
        <taxon>ecological metagenomes</taxon>
    </lineage>
</organism>
<dbReference type="InterPro" id="IPR058240">
    <property type="entry name" value="rSAM_sf"/>
</dbReference>
<sequence length="258" mass="29219">LAGEQNIKIIGAVDDVVPFIRQAGIYIVPMRLGGGIKGKVLEAMACGVPVVATRRGAFGIKARPGEEILIGDSARDFARQVIRLLQDDDLHSKIAHQARKVVEERYGWEKIVQNLDLFYQKSIYNADLVSQDLDTGEVSFLGPDDKGRIKQAPAGSGRSGSDTIYKRQDGKSSFVRQVLNRVDVLVEQEIGISEKERGDLPGDDPQELHIELTYRCNSRCIMCDLWDYYKRFPDLEKKELTFDEIRRFVEESRYLRNV</sequence>
<proteinExistence type="predicted"/>
<dbReference type="Pfam" id="PF13692">
    <property type="entry name" value="Glyco_trans_1_4"/>
    <property type="match status" value="1"/>
</dbReference>
<accession>X0WRK7</accession>
<dbReference type="SUPFAM" id="SSF53756">
    <property type="entry name" value="UDP-Glycosyltransferase/glycogen phosphorylase"/>
    <property type="match status" value="1"/>
</dbReference>
<gene>
    <name evidence="2" type="ORF">S01H1_54150</name>
</gene>
<dbReference type="PANTHER" id="PTHR12526">
    <property type="entry name" value="GLYCOSYLTRANSFERASE"/>
    <property type="match status" value="1"/>
</dbReference>
<evidence type="ECO:0000313" key="2">
    <source>
        <dbReference type="EMBL" id="GAG15331.1"/>
    </source>
</evidence>
<reference evidence="2" key="1">
    <citation type="journal article" date="2014" name="Front. Microbiol.">
        <title>High frequency of phylogenetically diverse reductive dehalogenase-homologous genes in deep subseafloor sedimentary metagenomes.</title>
        <authorList>
            <person name="Kawai M."/>
            <person name="Futagami T."/>
            <person name="Toyoda A."/>
            <person name="Takaki Y."/>
            <person name="Nishi S."/>
            <person name="Hori S."/>
            <person name="Arai W."/>
            <person name="Tsubouchi T."/>
            <person name="Morono Y."/>
            <person name="Uchiyama I."/>
            <person name="Ito T."/>
            <person name="Fujiyama A."/>
            <person name="Inagaki F."/>
            <person name="Takami H."/>
        </authorList>
    </citation>
    <scope>NUCLEOTIDE SEQUENCE</scope>
    <source>
        <strain evidence="2">Expedition CK06-06</strain>
    </source>
</reference>
<feature type="non-terminal residue" evidence="2">
    <location>
        <position position="258"/>
    </location>
</feature>
<dbReference type="InterPro" id="IPR013785">
    <property type="entry name" value="Aldolase_TIM"/>
</dbReference>
<dbReference type="EMBL" id="BARS01035117">
    <property type="protein sequence ID" value="GAG15331.1"/>
    <property type="molecule type" value="Genomic_DNA"/>
</dbReference>
<comment type="caution">
    <text evidence="2">The sequence shown here is derived from an EMBL/GenBank/DDBJ whole genome shotgun (WGS) entry which is preliminary data.</text>
</comment>
<evidence type="ECO:0008006" key="3">
    <source>
        <dbReference type="Google" id="ProtNLM"/>
    </source>
</evidence>
<feature type="region of interest" description="Disordered" evidence="1">
    <location>
        <begin position="144"/>
        <end position="163"/>
    </location>
</feature>
<evidence type="ECO:0000256" key="1">
    <source>
        <dbReference type="SAM" id="MobiDB-lite"/>
    </source>
</evidence>
<dbReference type="Gene3D" id="3.20.20.70">
    <property type="entry name" value="Aldolase class I"/>
    <property type="match status" value="1"/>
</dbReference>
<dbReference type="CDD" id="cd03801">
    <property type="entry name" value="GT4_PimA-like"/>
    <property type="match status" value="1"/>
</dbReference>
<dbReference type="AlphaFoldDB" id="X0WRK7"/>